<dbReference type="InterPro" id="IPR018244">
    <property type="entry name" value="Allrgn_V5/Tpx1_CS"/>
</dbReference>
<feature type="signal peptide" evidence="2">
    <location>
        <begin position="1"/>
        <end position="25"/>
    </location>
</feature>
<dbReference type="GeneID" id="101508450"/>
<evidence type="ECO:0000256" key="2">
    <source>
        <dbReference type="SAM" id="SignalP"/>
    </source>
</evidence>
<dbReference type="Pfam" id="PF00188">
    <property type="entry name" value="CAP"/>
    <property type="match status" value="1"/>
</dbReference>
<dbReference type="FunFam" id="3.40.33.10:FF:000023">
    <property type="entry name" value="Pathogenesis-related protein-1-like"/>
    <property type="match status" value="1"/>
</dbReference>
<dbReference type="InterPro" id="IPR001283">
    <property type="entry name" value="CRISP-related"/>
</dbReference>
<dbReference type="PaxDb" id="3827-XP_004497435.1"/>
<dbReference type="InterPro" id="IPR014044">
    <property type="entry name" value="CAP_dom"/>
</dbReference>
<organism evidence="4 5">
    <name type="scientific">Cicer arietinum</name>
    <name type="common">Chickpea</name>
    <name type="synonym">Garbanzo</name>
    <dbReference type="NCBI Taxonomy" id="3827"/>
    <lineage>
        <taxon>Eukaryota</taxon>
        <taxon>Viridiplantae</taxon>
        <taxon>Streptophyta</taxon>
        <taxon>Embryophyta</taxon>
        <taxon>Tracheophyta</taxon>
        <taxon>Spermatophyta</taxon>
        <taxon>Magnoliopsida</taxon>
        <taxon>eudicotyledons</taxon>
        <taxon>Gunneridae</taxon>
        <taxon>Pentapetalae</taxon>
        <taxon>rosids</taxon>
        <taxon>fabids</taxon>
        <taxon>Fabales</taxon>
        <taxon>Fabaceae</taxon>
        <taxon>Papilionoideae</taxon>
        <taxon>50 kb inversion clade</taxon>
        <taxon>NPAAA clade</taxon>
        <taxon>Hologalegina</taxon>
        <taxon>IRL clade</taxon>
        <taxon>Cicereae</taxon>
        <taxon>Cicer</taxon>
    </lineage>
</organism>
<dbReference type="GO" id="GO:0005576">
    <property type="term" value="C:extracellular region"/>
    <property type="evidence" value="ECO:0007669"/>
    <property type="project" value="InterPro"/>
</dbReference>
<dbReference type="OrthoDB" id="337038at2759"/>
<evidence type="ECO:0000256" key="1">
    <source>
        <dbReference type="SAM" id="MobiDB-lite"/>
    </source>
</evidence>
<dbReference type="RefSeq" id="XP_004497435.1">
    <property type="nucleotide sequence ID" value="XM_004497378.3"/>
</dbReference>
<keyword evidence="2" id="KW-0732">Signal</keyword>
<keyword evidence="4" id="KW-1185">Reference proteome</keyword>
<name>A0A1S2Y2H7_CICAR</name>
<dbReference type="eggNOG" id="KOG3017">
    <property type="taxonomic scope" value="Eukaryota"/>
</dbReference>
<sequence>MHLTMHTFLFFIVLLIFLTTSTIVGSTNEQPPLMSPAPPHKGGHHGHRRRNTAKFFGYIRKNQTAYLHNQTELANEFVYAHNWVRNEYKLPALTWDESLASIARKYLMERYEDCKLVHSNESYGENMFWGKKLHWTPCDAVYYWYMEKNYYDFKTLKCEPPPKFCEHFTQIVWRDSTHVGCALQHCHLPESGMLIACEYDPPGNYINENPLLHST</sequence>
<gene>
    <name evidence="5" type="primary">LOC101508450</name>
</gene>
<dbReference type="AlphaFoldDB" id="A0A1S2Y2H7"/>
<evidence type="ECO:0000313" key="5">
    <source>
        <dbReference type="RefSeq" id="XP_004497435.1"/>
    </source>
</evidence>
<dbReference type="SMART" id="SM00198">
    <property type="entry name" value="SCP"/>
    <property type="match status" value="1"/>
</dbReference>
<dbReference type="InterPro" id="IPR035940">
    <property type="entry name" value="CAP_sf"/>
</dbReference>
<dbReference type="Gene3D" id="3.40.33.10">
    <property type="entry name" value="CAP"/>
    <property type="match status" value="1"/>
</dbReference>
<reference evidence="4" key="1">
    <citation type="journal article" date="2013" name="Nat. Biotechnol.">
        <title>Draft genome sequence of chickpea (Cicer arietinum) provides a resource for trait improvement.</title>
        <authorList>
            <person name="Varshney R.K."/>
            <person name="Song C."/>
            <person name="Saxena R.K."/>
            <person name="Azam S."/>
            <person name="Yu S."/>
            <person name="Sharpe A.G."/>
            <person name="Cannon S."/>
            <person name="Baek J."/>
            <person name="Rosen B.D."/>
            <person name="Tar'an B."/>
            <person name="Millan T."/>
            <person name="Zhang X."/>
            <person name="Ramsay L.D."/>
            <person name="Iwata A."/>
            <person name="Wang Y."/>
            <person name="Nelson W."/>
            <person name="Farmer A.D."/>
            <person name="Gaur P.M."/>
            <person name="Soderlund C."/>
            <person name="Penmetsa R.V."/>
            <person name="Xu C."/>
            <person name="Bharti A.K."/>
            <person name="He W."/>
            <person name="Winter P."/>
            <person name="Zhao S."/>
            <person name="Hane J.K."/>
            <person name="Carrasquilla-Garcia N."/>
            <person name="Condie J.A."/>
            <person name="Upadhyaya H.D."/>
            <person name="Luo M.C."/>
            <person name="Thudi M."/>
            <person name="Gowda C.L."/>
            <person name="Singh N.P."/>
            <person name="Lichtenzveig J."/>
            <person name="Gali K.K."/>
            <person name="Rubio J."/>
            <person name="Nadarajan N."/>
            <person name="Dolezel J."/>
            <person name="Bansal K.C."/>
            <person name="Xu X."/>
            <person name="Edwards D."/>
            <person name="Zhang G."/>
            <person name="Kahl G."/>
            <person name="Gil J."/>
            <person name="Singh K.B."/>
            <person name="Datta S.K."/>
            <person name="Jackson S.A."/>
            <person name="Wang J."/>
            <person name="Cook D.R."/>
        </authorList>
    </citation>
    <scope>NUCLEOTIDE SEQUENCE [LARGE SCALE GENOMIC DNA]</scope>
    <source>
        <strain evidence="4">cv. CDC Frontier</strain>
    </source>
</reference>
<dbReference type="SUPFAM" id="SSF55797">
    <property type="entry name" value="PR-1-like"/>
    <property type="match status" value="1"/>
</dbReference>
<dbReference type="PRINTS" id="PR00837">
    <property type="entry name" value="V5TPXLIKE"/>
</dbReference>
<reference evidence="5" key="2">
    <citation type="submission" date="2025-08" db="UniProtKB">
        <authorList>
            <consortium name="RefSeq"/>
        </authorList>
    </citation>
    <scope>IDENTIFICATION</scope>
    <source>
        <tissue evidence="5">Etiolated seedlings</tissue>
    </source>
</reference>
<feature type="domain" description="SCP" evidence="3">
    <location>
        <begin position="72"/>
        <end position="207"/>
    </location>
</feature>
<proteinExistence type="predicted"/>
<evidence type="ECO:0000259" key="3">
    <source>
        <dbReference type="SMART" id="SM00198"/>
    </source>
</evidence>
<feature type="region of interest" description="Disordered" evidence="1">
    <location>
        <begin position="29"/>
        <end position="48"/>
    </location>
</feature>
<dbReference type="Proteomes" id="UP000087171">
    <property type="component" value="Chromosome Ca4"/>
</dbReference>
<protein>
    <submittedName>
        <fullName evidence="5">Pathogenesis-related protein 1C-like</fullName>
    </submittedName>
</protein>
<dbReference type="PANTHER" id="PTHR10334">
    <property type="entry name" value="CYSTEINE-RICH SECRETORY PROTEIN-RELATED"/>
    <property type="match status" value="1"/>
</dbReference>
<dbReference type="PROSITE" id="PS01009">
    <property type="entry name" value="CRISP_1"/>
    <property type="match status" value="1"/>
</dbReference>
<feature type="chain" id="PRO_5010189623" evidence="2">
    <location>
        <begin position="26"/>
        <end position="215"/>
    </location>
</feature>
<accession>A0A1S2Y2H7</accession>
<dbReference type="CDD" id="cd05381">
    <property type="entry name" value="CAP_PR-1"/>
    <property type="match status" value="1"/>
</dbReference>
<evidence type="ECO:0000313" key="4">
    <source>
        <dbReference type="Proteomes" id="UP000087171"/>
    </source>
</evidence>
<dbReference type="KEGG" id="cam:101508450"/>